<feature type="transmembrane region" description="Helical" evidence="9">
    <location>
        <begin position="128"/>
        <end position="148"/>
    </location>
</feature>
<keyword evidence="4 9" id="KW-0812">Transmembrane</keyword>
<evidence type="ECO:0000256" key="9">
    <source>
        <dbReference type="HAMAP-Rule" id="MF_00161"/>
    </source>
</evidence>
<dbReference type="OrthoDB" id="4308908at2"/>
<keyword evidence="6 9" id="KW-0378">Hydrolase</keyword>
<dbReference type="GO" id="GO:0006508">
    <property type="term" value="P:proteolysis"/>
    <property type="evidence" value="ECO:0007669"/>
    <property type="project" value="UniProtKB-KW"/>
</dbReference>
<dbReference type="EC" id="3.4.23.36" evidence="9"/>
<dbReference type="GO" id="GO:0004190">
    <property type="term" value="F:aspartic-type endopeptidase activity"/>
    <property type="evidence" value="ECO:0007669"/>
    <property type="project" value="UniProtKB-UniRule"/>
</dbReference>
<keyword evidence="3 9" id="KW-0645">Protease</keyword>
<keyword evidence="12" id="KW-1185">Reference proteome</keyword>
<dbReference type="GO" id="GO:0005886">
    <property type="term" value="C:plasma membrane"/>
    <property type="evidence" value="ECO:0007669"/>
    <property type="project" value="UniProtKB-SubCell"/>
</dbReference>
<evidence type="ECO:0000256" key="5">
    <source>
        <dbReference type="ARBA" id="ARBA00022750"/>
    </source>
</evidence>
<accession>I1D4K1</accession>
<comment type="caution">
    <text evidence="9">Lacks conserved residue(s) required for the propagation of feature annotation.</text>
</comment>
<comment type="function">
    <text evidence="9">This protein specifically catalyzes the removal of signal peptides from prolipoproteins.</text>
</comment>
<keyword evidence="5 9" id="KW-0064">Aspartyl protease</keyword>
<organism evidence="11 12">
    <name type="scientific">Saccharomonospora glauca K62</name>
    <dbReference type="NCBI Taxonomy" id="928724"/>
    <lineage>
        <taxon>Bacteria</taxon>
        <taxon>Bacillati</taxon>
        <taxon>Actinomycetota</taxon>
        <taxon>Actinomycetes</taxon>
        <taxon>Pseudonocardiales</taxon>
        <taxon>Pseudonocardiaceae</taxon>
        <taxon>Saccharomonospora</taxon>
    </lineage>
</organism>
<name>I1D4K1_9PSEU</name>
<dbReference type="STRING" id="928724.SacglDRAFT_03007"/>
<evidence type="ECO:0000313" key="11">
    <source>
        <dbReference type="EMBL" id="EIE99875.1"/>
    </source>
</evidence>
<gene>
    <name evidence="9" type="primary">lspA</name>
    <name evidence="11" type="ORF">SacglDRAFT_03007</name>
</gene>
<dbReference type="InterPro" id="IPR001872">
    <property type="entry name" value="Peptidase_A8"/>
</dbReference>
<dbReference type="Proteomes" id="UP000005087">
    <property type="component" value="Chromosome"/>
</dbReference>
<evidence type="ECO:0000256" key="1">
    <source>
        <dbReference type="ARBA" id="ARBA00006139"/>
    </source>
</evidence>
<dbReference type="Pfam" id="PF01252">
    <property type="entry name" value="Peptidase_A8"/>
    <property type="match status" value="1"/>
</dbReference>
<feature type="transmembrane region" description="Helical" evidence="9">
    <location>
        <begin position="90"/>
        <end position="108"/>
    </location>
</feature>
<dbReference type="PANTHER" id="PTHR33695">
    <property type="entry name" value="LIPOPROTEIN SIGNAL PEPTIDASE"/>
    <property type="match status" value="1"/>
</dbReference>
<dbReference type="PRINTS" id="PR00781">
    <property type="entry name" value="LIPOSIGPTASE"/>
</dbReference>
<keyword evidence="11" id="KW-0449">Lipoprotein</keyword>
<sequence>MWRHGPRRWGPRRDPHRNPGDLAVKTWTTHALADGHSIDLGLLQLRLAYNPGVAFSLGATLPSWIVLTATALITAGLAVFAWRTAPTANLATRLGLATMLAGAVANLADRGIDGVVTDYLHTGWWPTFNLADALIIGGAALLILAALHTTPASTPKRR</sequence>
<dbReference type="UniPathway" id="UPA00665"/>
<dbReference type="eggNOG" id="COG0597">
    <property type="taxonomic scope" value="Bacteria"/>
</dbReference>
<reference evidence="11 12" key="1">
    <citation type="submission" date="2011-09" db="EMBL/GenBank/DDBJ databases">
        <authorList>
            <consortium name="US DOE Joint Genome Institute (JGI-PGF)"/>
            <person name="Lucas S."/>
            <person name="Han J."/>
            <person name="Lapidus A."/>
            <person name="Cheng J.-F."/>
            <person name="Goodwin L."/>
            <person name="Pitluck S."/>
            <person name="Peters L."/>
            <person name="Land M.L."/>
            <person name="Hauser L."/>
            <person name="Brambilla E."/>
            <person name="Klenk H.-P."/>
            <person name="Woyke T.J."/>
        </authorList>
    </citation>
    <scope>NUCLEOTIDE SEQUENCE [LARGE SCALE GENOMIC DNA]</scope>
    <source>
        <strain evidence="11 12">K62</strain>
    </source>
</reference>
<evidence type="ECO:0000256" key="3">
    <source>
        <dbReference type="ARBA" id="ARBA00022670"/>
    </source>
</evidence>
<comment type="similarity">
    <text evidence="1 9 10">Belongs to the peptidase A8 family.</text>
</comment>
<evidence type="ECO:0000256" key="8">
    <source>
        <dbReference type="ARBA" id="ARBA00023136"/>
    </source>
</evidence>
<dbReference type="HAMAP" id="MF_00161">
    <property type="entry name" value="LspA"/>
    <property type="match status" value="1"/>
</dbReference>
<dbReference type="PANTHER" id="PTHR33695:SF1">
    <property type="entry name" value="LIPOPROTEIN SIGNAL PEPTIDASE"/>
    <property type="match status" value="1"/>
</dbReference>
<evidence type="ECO:0000256" key="6">
    <source>
        <dbReference type="ARBA" id="ARBA00022801"/>
    </source>
</evidence>
<proteinExistence type="inferred from homology"/>
<feature type="transmembrane region" description="Helical" evidence="9">
    <location>
        <begin position="61"/>
        <end position="83"/>
    </location>
</feature>
<evidence type="ECO:0000256" key="4">
    <source>
        <dbReference type="ARBA" id="ARBA00022692"/>
    </source>
</evidence>
<dbReference type="HOGENOM" id="CLU_083252_5_0_11"/>
<reference evidence="12" key="2">
    <citation type="submission" date="2012-01" db="EMBL/GenBank/DDBJ databases">
        <title>Noncontiguous Finished sequence of chromosome of Saccharomonospora glauca K62.</title>
        <authorList>
            <consortium name="US DOE Joint Genome Institute"/>
            <person name="Lucas S."/>
            <person name="Han J."/>
            <person name="Lapidus A."/>
            <person name="Cheng J.-F."/>
            <person name="Goodwin L."/>
            <person name="Pitluck S."/>
            <person name="Peters L."/>
            <person name="Mikhailova N."/>
            <person name="Held B."/>
            <person name="Detter J.C."/>
            <person name="Han C."/>
            <person name="Tapia R."/>
            <person name="Land M."/>
            <person name="Hauser L."/>
            <person name="Kyrpides N."/>
            <person name="Ivanova N."/>
            <person name="Pagani I."/>
            <person name="Brambilla E.-M."/>
            <person name="Klenk H.-P."/>
            <person name="Woyke T."/>
        </authorList>
    </citation>
    <scope>NUCLEOTIDE SEQUENCE [LARGE SCALE GENOMIC DNA]</scope>
    <source>
        <strain evidence="12">K62</strain>
    </source>
</reference>
<protein>
    <recommendedName>
        <fullName evidence="9">Lipoprotein signal peptidase</fullName>
        <ecNumber evidence="9">3.4.23.36</ecNumber>
    </recommendedName>
    <alternativeName>
        <fullName evidence="9">Prolipoprotein signal peptidase</fullName>
    </alternativeName>
    <alternativeName>
        <fullName evidence="9">Signal peptidase II</fullName>
        <shortName evidence="9">SPase II</shortName>
    </alternativeName>
</protein>
<comment type="catalytic activity">
    <reaction evidence="9">
        <text>Release of signal peptides from bacterial membrane prolipoproteins. Hydrolyzes -Xaa-Yaa-Zaa-|-(S,diacylglyceryl)Cys-, in which Xaa is hydrophobic (preferably Leu), and Yaa (Ala or Ser) and Zaa (Gly or Ala) have small, neutral side chains.</text>
        <dbReference type="EC" id="3.4.23.36"/>
    </reaction>
</comment>
<evidence type="ECO:0000256" key="10">
    <source>
        <dbReference type="RuleBase" id="RU004181"/>
    </source>
</evidence>
<feature type="active site" evidence="9">
    <location>
        <position position="132"/>
    </location>
</feature>
<comment type="pathway">
    <text evidence="9">Protein modification; lipoprotein biosynthesis (signal peptide cleavage).</text>
</comment>
<dbReference type="EMBL" id="CM001484">
    <property type="protein sequence ID" value="EIE99875.1"/>
    <property type="molecule type" value="Genomic_DNA"/>
</dbReference>
<comment type="subcellular location">
    <subcellularLocation>
        <location evidence="9">Cell membrane</location>
        <topology evidence="9">Multi-pass membrane protein</topology>
    </subcellularLocation>
</comment>
<evidence type="ECO:0000256" key="7">
    <source>
        <dbReference type="ARBA" id="ARBA00022989"/>
    </source>
</evidence>
<keyword evidence="7 9" id="KW-1133">Transmembrane helix</keyword>
<evidence type="ECO:0000256" key="2">
    <source>
        <dbReference type="ARBA" id="ARBA00022475"/>
    </source>
</evidence>
<keyword evidence="2 9" id="KW-1003">Cell membrane</keyword>
<dbReference type="AlphaFoldDB" id="I1D4K1"/>
<feature type="active site" evidence="9">
    <location>
        <position position="118"/>
    </location>
</feature>
<evidence type="ECO:0000313" key="12">
    <source>
        <dbReference type="Proteomes" id="UP000005087"/>
    </source>
</evidence>
<keyword evidence="8 9" id="KW-0472">Membrane</keyword>